<accession>A0ACB0LMS5</accession>
<sequence>MQKMENMVKIVKFIFFMIIILSPFVVATNLDVILPCVEDDDCPYDAQLCPPPGQIMCIKSICSCRNTQTNC</sequence>
<evidence type="ECO:0000313" key="2">
    <source>
        <dbReference type="Proteomes" id="UP001177021"/>
    </source>
</evidence>
<organism evidence="1 2">
    <name type="scientific">Trifolium pratense</name>
    <name type="common">Red clover</name>
    <dbReference type="NCBI Taxonomy" id="57577"/>
    <lineage>
        <taxon>Eukaryota</taxon>
        <taxon>Viridiplantae</taxon>
        <taxon>Streptophyta</taxon>
        <taxon>Embryophyta</taxon>
        <taxon>Tracheophyta</taxon>
        <taxon>Spermatophyta</taxon>
        <taxon>Magnoliopsida</taxon>
        <taxon>eudicotyledons</taxon>
        <taxon>Gunneridae</taxon>
        <taxon>Pentapetalae</taxon>
        <taxon>rosids</taxon>
        <taxon>fabids</taxon>
        <taxon>Fabales</taxon>
        <taxon>Fabaceae</taxon>
        <taxon>Papilionoideae</taxon>
        <taxon>50 kb inversion clade</taxon>
        <taxon>NPAAA clade</taxon>
        <taxon>Hologalegina</taxon>
        <taxon>IRL clade</taxon>
        <taxon>Trifolieae</taxon>
        <taxon>Trifolium</taxon>
    </lineage>
</organism>
<protein>
    <submittedName>
        <fullName evidence="1">Uncharacterized protein</fullName>
    </submittedName>
</protein>
<dbReference type="EMBL" id="CASHSV030000615">
    <property type="protein sequence ID" value="CAJ2669736.1"/>
    <property type="molecule type" value="Genomic_DNA"/>
</dbReference>
<dbReference type="Proteomes" id="UP001177021">
    <property type="component" value="Unassembled WGS sequence"/>
</dbReference>
<keyword evidence="2" id="KW-1185">Reference proteome</keyword>
<evidence type="ECO:0000313" key="1">
    <source>
        <dbReference type="EMBL" id="CAJ2669736.1"/>
    </source>
</evidence>
<comment type="caution">
    <text evidence="1">The sequence shown here is derived from an EMBL/GenBank/DDBJ whole genome shotgun (WGS) entry which is preliminary data.</text>
</comment>
<name>A0ACB0LMS5_TRIPR</name>
<gene>
    <name evidence="1" type="ORF">MILVUS5_LOCUS33880</name>
</gene>
<reference evidence="1" key="1">
    <citation type="submission" date="2023-10" db="EMBL/GenBank/DDBJ databases">
        <authorList>
            <person name="Rodriguez Cubillos JULIANA M."/>
            <person name="De Vega J."/>
        </authorList>
    </citation>
    <scope>NUCLEOTIDE SEQUENCE</scope>
</reference>
<proteinExistence type="predicted"/>